<name>A0ABN9PP63_9DINO</name>
<accession>A0ABN9PP63</accession>
<organism evidence="3 4">
    <name type="scientific">Prorocentrum cordatum</name>
    <dbReference type="NCBI Taxonomy" id="2364126"/>
    <lineage>
        <taxon>Eukaryota</taxon>
        <taxon>Sar</taxon>
        <taxon>Alveolata</taxon>
        <taxon>Dinophyceae</taxon>
        <taxon>Prorocentrales</taxon>
        <taxon>Prorocentraceae</taxon>
        <taxon>Prorocentrum</taxon>
    </lineage>
</organism>
<dbReference type="PROSITE" id="PS50106">
    <property type="entry name" value="PDZ"/>
    <property type="match status" value="1"/>
</dbReference>
<reference evidence="3" key="1">
    <citation type="submission" date="2023-10" db="EMBL/GenBank/DDBJ databases">
        <authorList>
            <person name="Chen Y."/>
            <person name="Shah S."/>
            <person name="Dougan E. K."/>
            <person name="Thang M."/>
            <person name="Chan C."/>
        </authorList>
    </citation>
    <scope>NUCLEOTIDE SEQUENCE [LARGE SCALE GENOMIC DNA]</scope>
</reference>
<evidence type="ECO:0000256" key="1">
    <source>
        <dbReference type="SAM" id="MobiDB-lite"/>
    </source>
</evidence>
<evidence type="ECO:0000313" key="3">
    <source>
        <dbReference type="EMBL" id="CAK0792185.1"/>
    </source>
</evidence>
<proteinExistence type="predicted"/>
<keyword evidence="4" id="KW-1185">Reference proteome</keyword>
<protein>
    <recommendedName>
        <fullName evidence="2">PDZ domain-containing protein</fullName>
    </recommendedName>
</protein>
<comment type="caution">
    <text evidence="3">The sequence shown here is derived from an EMBL/GenBank/DDBJ whole genome shotgun (WGS) entry which is preliminary data.</text>
</comment>
<sequence>MGNCAESPSTETKEVATSGVFAADGEGSAAEPSPSIFTVKFEKDPSDKLGLDISHSVDRTHLMVRRVKDGHFERWNKANPDKMVESGDMLIAIDDVKGNSVRMLQFLMRAASSVEFVFQKPVPP</sequence>
<gene>
    <name evidence="3" type="ORF">PCOR1329_LOCUS2844</name>
</gene>
<dbReference type="SUPFAM" id="SSF50156">
    <property type="entry name" value="PDZ domain-like"/>
    <property type="match status" value="1"/>
</dbReference>
<dbReference type="InterPro" id="IPR001478">
    <property type="entry name" value="PDZ"/>
</dbReference>
<dbReference type="EMBL" id="CAUYUJ010000721">
    <property type="protein sequence ID" value="CAK0792185.1"/>
    <property type="molecule type" value="Genomic_DNA"/>
</dbReference>
<feature type="domain" description="PDZ" evidence="2">
    <location>
        <begin position="38"/>
        <end position="122"/>
    </location>
</feature>
<dbReference type="Proteomes" id="UP001189429">
    <property type="component" value="Unassembled WGS sequence"/>
</dbReference>
<evidence type="ECO:0000313" key="4">
    <source>
        <dbReference type="Proteomes" id="UP001189429"/>
    </source>
</evidence>
<evidence type="ECO:0000259" key="2">
    <source>
        <dbReference type="PROSITE" id="PS50106"/>
    </source>
</evidence>
<dbReference type="InterPro" id="IPR036034">
    <property type="entry name" value="PDZ_sf"/>
</dbReference>
<feature type="region of interest" description="Disordered" evidence="1">
    <location>
        <begin position="1"/>
        <end position="34"/>
    </location>
</feature>
<feature type="compositionally biased region" description="Polar residues" evidence="1">
    <location>
        <begin position="1"/>
        <end position="10"/>
    </location>
</feature>